<evidence type="ECO:0000313" key="1">
    <source>
        <dbReference type="EMBL" id="KAH7973783.1"/>
    </source>
</evidence>
<protein>
    <submittedName>
        <fullName evidence="1">Uncharacterized protein</fullName>
    </submittedName>
</protein>
<dbReference type="Proteomes" id="UP000821865">
    <property type="component" value="Chromosome 10"/>
</dbReference>
<keyword evidence="2" id="KW-1185">Reference proteome</keyword>
<reference evidence="1" key="1">
    <citation type="submission" date="2020-05" db="EMBL/GenBank/DDBJ databases">
        <title>Large-scale comparative analyses of tick genomes elucidate their genetic diversity and vector capacities.</title>
        <authorList>
            <person name="Jia N."/>
            <person name="Wang J."/>
            <person name="Shi W."/>
            <person name="Du L."/>
            <person name="Sun Y."/>
            <person name="Zhan W."/>
            <person name="Jiang J."/>
            <person name="Wang Q."/>
            <person name="Zhang B."/>
            <person name="Ji P."/>
            <person name="Sakyi L.B."/>
            <person name="Cui X."/>
            <person name="Yuan T."/>
            <person name="Jiang B."/>
            <person name="Yang W."/>
            <person name="Lam T.T.-Y."/>
            <person name="Chang Q."/>
            <person name="Ding S."/>
            <person name="Wang X."/>
            <person name="Zhu J."/>
            <person name="Ruan X."/>
            <person name="Zhao L."/>
            <person name="Wei J."/>
            <person name="Que T."/>
            <person name="Du C."/>
            <person name="Cheng J."/>
            <person name="Dai P."/>
            <person name="Han X."/>
            <person name="Huang E."/>
            <person name="Gao Y."/>
            <person name="Liu J."/>
            <person name="Shao H."/>
            <person name="Ye R."/>
            <person name="Li L."/>
            <person name="Wei W."/>
            <person name="Wang X."/>
            <person name="Wang C."/>
            <person name="Yang T."/>
            <person name="Huo Q."/>
            <person name="Li W."/>
            <person name="Guo W."/>
            <person name="Chen H."/>
            <person name="Zhou L."/>
            <person name="Ni X."/>
            <person name="Tian J."/>
            <person name="Zhou Y."/>
            <person name="Sheng Y."/>
            <person name="Liu T."/>
            <person name="Pan Y."/>
            <person name="Xia L."/>
            <person name="Li J."/>
            <person name="Zhao F."/>
            <person name="Cao W."/>
        </authorList>
    </citation>
    <scope>NUCLEOTIDE SEQUENCE</scope>
    <source>
        <strain evidence="1">Dsil-2018</strain>
    </source>
</reference>
<proteinExistence type="predicted"/>
<accession>A0ACB8DN49</accession>
<gene>
    <name evidence="1" type="ORF">HPB49_005294</name>
</gene>
<dbReference type="EMBL" id="CM023479">
    <property type="protein sequence ID" value="KAH7973783.1"/>
    <property type="molecule type" value="Genomic_DNA"/>
</dbReference>
<name>A0ACB8DN49_DERSI</name>
<comment type="caution">
    <text evidence="1">The sequence shown here is derived from an EMBL/GenBank/DDBJ whole genome shotgun (WGS) entry which is preliminary data.</text>
</comment>
<evidence type="ECO:0000313" key="2">
    <source>
        <dbReference type="Proteomes" id="UP000821865"/>
    </source>
</evidence>
<organism evidence="1 2">
    <name type="scientific">Dermacentor silvarum</name>
    <name type="common">Tick</name>
    <dbReference type="NCBI Taxonomy" id="543639"/>
    <lineage>
        <taxon>Eukaryota</taxon>
        <taxon>Metazoa</taxon>
        <taxon>Ecdysozoa</taxon>
        <taxon>Arthropoda</taxon>
        <taxon>Chelicerata</taxon>
        <taxon>Arachnida</taxon>
        <taxon>Acari</taxon>
        <taxon>Parasitiformes</taxon>
        <taxon>Ixodida</taxon>
        <taxon>Ixodoidea</taxon>
        <taxon>Ixodidae</taxon>
        <taxon>Rhipicephalinae</taxon>
        <taxon>Dermacentor</taxon>
    </lineage>
</organism>
<sequence>MRHGFLQVKQVLGAGGITWPLASERADFLSAIFYMARHVHAPVFFDVVQEEAGAAAPSIYLVVDTPYEMTYAKLTELASSGHAEEHFRACCQAFSGLGRCHTLYSDFVEMKSFLDGARHGTSRYTPSISEARWEAVVRRFFNVGLGALATQSLDKFASVFRLHDQHGEQKALDLVGWLAVQVLIHYTNSALMASFYREPDIAERQQRQLCFAASYSAYDHAVNRLLLEDAELAIDQVRRLAEEIRAAFRNVLRRGILLRGSSVPEPKAARLNRTFEILEASMSPQPAGEFPEVSERPLKNKILIGSHLRKRARSQPPGTAGFSYDAYDPSVFGDFRIHAQHLNAPWYVSDAPPGVLLGGLGMRLAGALFIDYVERSLDFRHTLIENRKCLGTNETTSERFGEDLQAATASINVVWSLYEERSASRTTTIRVSNNDVIVFKFACWLFCGDLERGSLMCNTFTRHSPHFSRVFRCRRGSSAKCVMGV</sequence>